<evidence type="ECO:0000256" key="1">
    <source>
        <dbReference type="SAM" id="SignalP"/>
    </source>
</evidence>
<organism evidence="2">
    <name type="scientific">Amblyomma cajennense</name>
    <name type="common">Cayenne tick</name>
    <name type="synonym">Acarus cajennensis</name>
    <dbReference type="NCBI Taxonomy" id="34607"/>
    <lineage>
        <taxon>Eukaryota</taxon>
        <taxon>Metazoa</taxon>
        <taxon>Ecdysozoa</taxon>
        <taxon>Arthropoda</taxon>
        <taxon>Chelicerata</taxon>
        <taxon>Arachnida</taxon>
        <taxon>Acari</taxon>
        <taxon>Parasitiformes</taxon>
        <taxon>Ixodida</taxon>
        <taxon>Ixodoidea</taxon>
        <taxon>Ixodidae</taxon>
        <taxon>Amblyomminae</taxon>
        <taxon>Amblyomma</taxon>
    </lineage>
</organism>
<keyword evidence="1" id="KW-0732">Signal</keyword>
<evidence type="ECO:0000313" key="2">
    <source>
        <dbReference type="EMBL" id="JAC18940.1"/>
    </source>
</evidence>
<protein>
    <submittedName>
        <fullName evidence="2">Putative secreted protein</fullName>
    </submittedName>
</protein>
<dbReference type="EMBL" id="GBBK01005542">
    <property type="protein sequence ID" value="JAC18940.1"/>
    <property type="molecule type" value="mRNA"/>
</dbReference>
<feature type="signal peptide" evidence="1">
    <location>
        <begin position="1"/>
        <end position="17"/>
    </location>
</feature>
<reference evidence="2" key="1">
    <citation type="submission" date="2014-03" db="EMBL/GenBank/DDBJ databases">
        <title>The sialotranscriptome of Amblyomma triste, Amblyomma parvum and Amblyomma cajennense ticks, uncovered by 454-based RNA-seq.</title>
        <authorList>
            <person name="Garcia G.R."/>
            <person name="Gardinassi L.G."/>
            <person name="Ribeiro J.M."/>
            <person name="Anatriello E."/>
            <person name="Ferreira B.R."/>
            <person name="Moreira H.N."/>
            <person name="Mafra C."/>
            <person name="Olegario M.M."/>
            <person name="Szabo P.J."/>
            <person name="Miranda-Santos I.K."/>
            <person name="Maruyama S.R."/>
        </authorList>
    </citation>
    <scope>NUCLEOTIDE SEQUENCE</scope>
    <source>
        <strain evidence="2">Uberlandia</strain>
        <tissue evidence="2">Salivary glands</tissue>
    </source>
</reference>
<proteinExistence type="evidence at transcript level"/>
<accession>A0A023FCF5</accession>
<sequence>MILIFLAAVLCLSGTKANGDADMVMKNNPYHISSRAMRTNPCKIPITRKLKPSDCNGTAGTLLIRYGYNPTTKNARTLNPCLALMELITSLRQGKSASKSARRTHHA</sequence>
<name>A0A023FCF5_AMBCJ</name>
<feature type="chain" id="PRO_5001520704" evidence="1">
    <location>
        <begin position="18"/>
        <end position="107"/>
    </location>
</feature>
<dbReference type="AlphaFoldDB" id="A0A023FCF5"/>